<dbReference type="SUPFAM" id="SSF51412">
    <property type="entry name" value="Inosine monophosphate dehydrogenase (IMPDH)"/>
    <property type="match status" value="1"/>
</dbReference>
<keyword evidence="1" id="KW-0285">Flavoprotein</keyword>
<accession>A0A1D9QB85</accession>
<dbReference type="OrthoDB" id="2349068at2759"/>
<evidence type="ECO:0000256" key="3">
    <source>
        <dbReference type="ARBA" id="ARBA00023002"/>
    </source>
</evidence>
<dbReference type="Proteomes" id="UP000177798">
    <property type="component" value="Chromosome 9"/>
</dbReference>
<dbReference type="KEGG" id="ssl:SS1G_10881"/>
<dbReference type="InterPro" id="IPR013785">
    <property type="entry name" value="Aldolase_TIM"/>
</dbReference>
<sequence>MASSVLVAKRYMQNTFPWIQYPLIVSAPMLGAATPALARNVSRAGGIGFIAGGNNGPDLDRNLTITSSLFAADAHQITGLQNSDRLPIGIGFQNWDCKINVALEATKKHKPSAIWLYAPKRTEDLREWAVELRSIGDGKISIWVQVGTVREALDVMEIVRPDVLVIQGTDAGGHGLARSASIISLLPEVADALGDKDPALKGIPLLAAGGIMDGRGVAAALCLGATGAVMGTRFLAAEEAGIPRGWQRELLKASDGGVSTVRSTLCDRLKKTIGWPPQYDGRALLNKGHEDEKAGMTDEENVRLYREELTKGDEAWGANGRLIAYSGTGVGLIKNVMSAGKIVEETAEGVLKIMSTENEHHVRGTVHRIT</sequence>
<dbReference type="VEuPathDB" id="FungiDB:sscle_09g069190"/>
<organism evidence="4 5">
    <name type="scientific">Sclerotinia sclerotiorum (strain ATCC 18683 / 1980 / Ss-1)</name>
    <name type="common">White mold</name>
    <name type="synonym">Whetzelinia sclerotiorum</name>
    <dbReference type="NCBI Taxonomy" id="665079"/>
    <lineage>
        <taxon>Eukaryota</taxon>
        <taxon>Fungi</taxon>
        <taxon>Dikarya</taxon>
        <taxon>Ascomycota</taxon>
        <taxon>Pezizomycotina</taxon>
        <taxon>Leotiomycetes</taxon>
        <taxon>Helotiales</taxon>
        <taxon>Sclerotiniaceae</taxon>
        <taxon>Sclerotinia</taxon>
    </lineage>
</organism>
<dbReference type="FunFam" id="3.20.20.70:FF:000288">
    <property type="entry name" value="Oxidoreductase, 2-nitropropane dioxygenase family, putative (AFU_orthologue AFUA_7G03850)"/>
    <property type="match status" value="1"/>
</dbReference>
<protein>
    <submittedName>
        <fullName evidence="4">Uncharacterized protein</fullName>
    </submittedName>
</protein>
<evidence type="ECO:0000256" key="1">
    <source>
        <dbReference type="ARBA" id="ARBA00022630"/>
    </source>
</evidence>
<evidence type="ECO:0000256" key="2">
    <source>
        <dbReference type="ARBA" id="ARBA00022643"/>
    </source>
</evidence>
<keyword evidence="3" id="KW-0560">Oxidoreductase</keyword>
<dbReference type="EMBL" id="CP017822">
    <property type="protein sequence ID" value="APA12149.1"/>
    <property type="molecule type" value="Genomic_DNA"/>
</dbReference>
<name>A0A1D9QB85_SCLS1</name>
<dbReference type="OMA" id="ISIWVQV"/>
<dbReference type="GO" id="GO:0018580">
    <property type="term" value="F:nitronate monooxygenase activity"/>
    <property type="evidence" value="ECO:0007669"/>
    <property type="project" value="InterPro"/>
</dbReference>
<dbReference type="Pfam" id="PF03060">
    <property type="entry name" value="NMO"/>
    <property type="match status" value="1"/>
</dbReference>
<dbReference type="PANTHER" id="PTHR32332:SF34">
    <property type="entry name" value="2-NITROPROPANE DIOXYGENASE FAMILY, PUTATIVE-RELATED"/>
    <property type="match status" value="1"/>
</dbReference>
<gene>
    <name evidence="4" type="ORF">sscle_09g069190</name>
</gene>
<evidence type="ECO:0000313" key="4">
    <source>
        <dbReference type="EMBL" id="APA12149.1"/>
    </source>
</evidence>
<dbReference type="PANTHER" id="PTHR32332">
    <property type="entry name" value="2-NITROPROPANE DIOXYGENASE"/>
    <property type="match status" value="1"/>
</dbReference>
<dbReference type="AlphaFoldDB" id="A0A1D9QB85"/>
<proteinExistence type="predicted"/>
<dbReference type="CDD" id="cd04730">
    <property type="entry name" value="NPD_like"/>
    <property type="match status" value="1"/>
</dbReference>
<reference evidence="5" key="1">
    <citation type="journal article" date="2017" name="Genome Biol. Evol.">
        <title>The complete genome sequence of the phytopathogenic fungus Sclerotinia sclerotiorum reveals insights into the genome architecture of broad host range pathogens.</title>
        <authorList>
            <person name="Derbyshire M."/>
            <person name="Denton-Giles M."/>
            <person name="Hegedus D."/>
            <person name="Seifbarghy S."/>
            <person name="Rollins J."/>
            <person name="van Kan J."/>
            <person name="Seidl M.F."/>
            <person name="Faino L."/>
            <person name="Mbengue M."/>
            <person name="Navaud O."/>
            <person name="Raffaele S."/>
            <person name="Hammond-Kosack K."/>
            <person name="Heard S."/>
            <person name="Oliver R."/>
        </authorList>
    </citation>
    <scope>NUCLEOTIDE SEQUENCE [LARGE SCALE GENOMIC DNA]</scope>
    <source>
        <strain evidence="5">ATCC 18683 / 1980 / Ss-1</strain>
    </source>
</reference>
<dbReference type="RefSeq" id="XP_001588434.1">
    <property type="nucleotide sequence ID" value="XM_001588384.1"/>
</dbReference>
<dbReference type="InterPro" id="IPR004136">
    <property type="entry name" value="NMO"/>
</dbReference>
<dbReference type="Gene3D" id="3.20.20.70">
    <property type="entry name" value="Aldolase class I"/>
    <property type="match status" value="1"/>
</dbReference>
<keyword evidence="2" id="KW-0288">FMN</keyword>
<evidence type="ECO:0000313" key="5">
    <source>
        <dbReference type="Proteomes" id="UP000177798"/>
    </source>
</evidence>